<accession>A0A0C4YR43</accession>
<reference evidence="1 2" key="1">
    <citation type="journal article" date="2015" name="Genome Announc.">
        <title>Complete Genome Sequence of Cupriavidus basilensis 4G11, Isolated from the Oak Ridge Field Research Center Site.</title>
        <authorList>
            <person name="Ray J."/>
            <person name="Waters R.J."/>
            <person name="Skerker J.M."/>
            <person name="Kuehl J.V."/>
            <person name="Price M.N."/>
            <person name="Huang J."/>
            <person name="Chakraborty R."/>
            <person name="Arkin A.P."/>
            <person name="Deutschbauer A."/>
        </authorList>
    </citation>
    <scope>NUCLEOTIDE SEQUENCE [LARGE SCALE GENOMIC DNA]</scope>
    <source>
        <strain evidence="1">4G11</strain>
    </source>
</reference>
<keyword evidence="2" id="KW-1185">Reference proteome</keyword>
<sequence length="49" mass="5648">MWPWPAFPFGHPDFESWAAVRYPYWLAYHREKGAVLAELAKAAHGTSCQ</sequence>
<organism evidence="1 2">
    <name type="scientific">Cupriavidus basilensis</name>
    <dbReference type="NCBI Taxonomy" id="68895"/>
    <lineage>
        <taxon>Bacteria</taxon>
        <taxon>Pseudomonadati</taxon>
        <taxon>Pseudomonadota</taxon>
        <taxon>Betaproteobacteria</taxon>
        <taxon>Burkholderiales</taxon>
        <taxon>Burkholderiaceae</taxon>
        <taxon>Cupriavidus</taxon>
    </lineage>
</organism>
<proteinExistence type="predicted"/>
<protein>
    <submittedName>
        <fullName evidence="1">Uncharacterized protein</fullName>
    </submittedName>
</protein>
<gene>
    <name evidence="1" type="ORF">RR42_s3369</name>
</gene>
<evidence type="ECO:0000313" key="2">
    <source>
        <dbReference type="Proteomes" id="UP000031843"/>
    </source>
</evidence>
<dbReference type="KEGG" id="cbw:RR42_s3369"/>
<dbReference type="AlphaFoldDB" id="A0A0C4YR43"/>
<dbReference type="Proteomes" id="UP000031843">
    <property type="component" value="Chromosome secondary"/>
</dbReference>
<dbReference type="EMBL" id="CP010537">
    <property type="protein sequence ID" value="AJG24945.1"/>
    <property type="molecule type" value="Genomic_DNA"/>
</dbReference>
<name>A0A0C4YR43_9BURK</name>
<evidence type="ECO:0000313" key="1">
    <source>
        <dbReference type="EMBL" id="AJG24945.1"/>
    </source>
</evidence>